<feature type="compositionally biased region" description="Polar residues" evidence="1">
    <location>
        <begin position="603"/>
        <end position="612"/>
    </location>
</feature>
<dbReference type="GeneID" id="34576949"/>
<gene>
    <name evidence="2" type="ORF">PENARI_c010G04340</name>
</gene>
<dbReference type="Proteomes" id="UP000177622">
    <property type="component" value="Unassembled WGS sequence"/>
</dbReference>
<evidence type="ECO:0000313" key="2">
    <source>
        <dbReference type="EMBL" id="OGE52478.1"/>
    </source>
</evidence>
<proteinExistence type="predicted"/>
<protein>
    <submittedName>
        <fullName evidence="2">Uncharacterized protein</fullName>
    </submittedName>
</protein>
<name>A0A1F5LGY8_PENAI</name>
<evidence type="ECO:0000256" key="1">
    <source>
        <dbReference type="SAM" id="MobiDB-lite"/>
    </source>
</evidence>
<feature type="compositionally biased region" description="Polar residues" evidence="1">
    <location>
        <begin position="424"/>
        <end position="436"/>
    </location>
</feature>
<reference evidence="2 3" key="1">
    <citation type="journal article" date="2016" name="Sci. Rep.">
        <title>Penicillium arizonense, a new, genome sequenced fungal species, reveals a high chemical diversity in secreted metabolites.</title>
        <authorList>
            <person name="Grijseels S."/>
            <person name="Nielsen J.C."/>
            <person name="Randelovic M."/>
            <person name="Nielsen J."/>
            <person name="Nielsen K.F."/>
            <person name="Workman M."/>
            <person name="Frisvad J.C."/>
        </authorList>
    </citation>
    <scope>NUCLEOTIDE SEQUENCE [LARGE SCALE GENOMIC DNA]</scope>
    <source>
        <strain evidence="2 3">CBS 141311</strain>
    </source>
</reference>
<accession>A0A1F5LGY8</accession>
<organism evidence="2 3">
    <name type="scientific">Penicillium arizonense</name>
    <dbReference type="NCBI Taxonomy" id="1835702"/>
    <lineage>
        <taxon>Eukaryota</taxon>
        <taxon>Fungi</taxon>
        <taxon>Dikarya</taxon>
        <taxon>Ascomycota</taxon>
        <taxon>Pezizomycotina</taxon>
        <taxon>Eurotiomycetes</taxon>
        <taxon>Eurotiomycetidae</taxon>
        <taxon>Eurotiales</taxon>
        <taxon>Aspergillaceae</taxon>
        <taxon>Penicillium</taxon>
    </lineage>
</organism>
<feature type="compositionally biased region" description="Polar residues" evidence="1">
    <location>
        <begin position="309"/>
        <end position="355"/>
    </location>
</feature>
<dbReference type="AlphaFoldDB" id="A0A1F5LGY8"/>
<dbReference type="RefSeq" id="XP_022487920.1">
    <property type="nucleotide sequence ID" value="XM_022632215.1"/>
</dbReference>
<feature type="compositionally biased region" description="Pro residues" evidence="1">
    <location>
        <begin position="157"/>
        <end position="169"/>
    </location>
</feature>
<feature type="compositionally biased region" description="Pro residues" evidence="1">
    <location>
        <begin position="367"/>
        <end position="383"/>
    </location>
</feature>
<comment type="caution">
    <text evidence="2">The sequence shown here is derived from an EMBL/GenBank/DDBJ whole genome shotgun (WGS) entry which is preliminary data.</text>
</comment>
<feature type="compositionally biased region" description="Polar residues" evidence="1">
    <location>
        <begin position="567"/>
        <end position="588"/>
    </location>
</feature>
<dbReference type="OrthoDB" id="10680158at2759"/>
<sequence length="612" mass="68053">MAQRPDPTFILAKWKHGSTCFTREEVATVCHYIGMCLQKAHAPKIEALAFTVSAIGQSQENALGHWNGAFQGTNGDRIRSQFMYLRYLGSFDRLIQELQLPESGTMIVPQGEDTTPMGSSHTMDTTGSQATLQGALRGITGADMDAMLERKSEINAGPPPQGPSLPRAPPLSTRVRLTGREPEPKRARNIPGIGSFDSQERPLPAMVNKLRTTLTLKEIYNLAENGDQAQMKNFGEVFYRTSQFAYESKPEYAWIYLRRRPDGSYPISEARLRIIFPEYKLVEERLRTGSRQITHLSEHQNRRGGHWAPNNQNTSSPRTNRPTENQTTENQIRQSQLDSFPQSQNRAATFYTSVQKPPRAKPTSTQKPPPTNPASTQKPPPAKPLSARLLQDSLLTSSANPLKRESPNPGDSPPASQRVRLSLPCNSTSPALSSDSQVPEGEWYWYEKEIGRPRELSLRPPLPAPEEIAIEDWPYREWELPSEIAGAIRLPTEVSYADLQRARLAASTTSYVTGSRRVLRPSQTPQASQIPAPTFSTTLGFPRLPAGLRKGNADTVMQGTDAETAITIESDSSPEPQMVNVNRSNQNRGPDDGFPADMDWDPYSNSPKPENE</sequence>
<evidence type="ECO:0000313" key="3">
    <source>
        <dbReference type="Proteomes" id="UP000177622"/>
    </source>
</evidence>
<dbReference type="EMBL" id="LXJU01000010">
    <property type="protein sequence ID" value="OGE52478.1"/>
    <property type="molecule type" value="Genomic_DNA"/>
</dbReference>
<feature type="region of interest" description="Disordered" evidence="1">
    <location>
        <begin position="296"/>
        <end position="384"/>
    </location>
</feature>
<feature type="region of interest" description="Disordered" evidence="1">
    <location>
        <begin position="552"/>
        <end position="612"/>
    </location>
</feature>
<feature type="region of interest" description="Disordered" evidence="1">
    <location>
        <begin position="399"/>
        <end position="436"/>
    </location>
</feature>
<keyword evidence="3" id="KW-1185">Reference proteome</keyword>
<feature type="region of interest" description="Disordered" evidence="1">
    <location>
        <begin position="153"/>
        <end position="200"/>
    </location>
</feature>